<gene>
    <name evidence="2" type="ORF">PSTT_04854</name>
</gene>
<proteinExistence type="predicted"/>
<accession>A0A2S4VRM1</accession>
<dbReference type="EMBL" id="PKSL01000034">
    <property type="protein sequence ID" value="POW12020.1"/>
    <property type="molecule type" value="Genomic_DNA"/>
</dbReference>
<evidence type="ECO:0000313" key="2">
    <source>
        <dbReference type="EMBL" id="POW12020.1"/>
    </source>
</evidence>
<reference evidence="2" key="1">
    <citation type="submission" date="2017-12" db="EMBL/GenBank/DDBJ databases">
        <title>Gene loss provides genomic basis for host adaptation in cereal stripe rust fungi.</title>
        <authorList>
            <person name="Xia C."/>
        </authorList>
    </citation>
    <scope>NUCLEOTIDE SEQUENCE [LARGE SCALE GENOMIC DNA]</scope>
    <source>
        <strain evidence="2">93-210</strain>
    </source>
</reference>
<feature type="region of interest" description="Disordered" evidence="1">
    <location>
        <begin position="508"/>
        <end position="534"/>
    </location>
</feature>
<dbReference type="PANTHER" id="PTHR33069:SF3">
    <property type="entry name" value="DYNEIN HEAVY CHAIN TAIL DOMAIN-CONTAINING PROTEIN"/>
    <property type="match status" value="1"/>
</dbReference>
<dbReference type="PANTHER" id="PTHR33069">
    <property type="entry name" value="CHROMOSOME 7, WHOLE GENOME SHOTGUN SEQUENCE-RELATED"/>
    <property type="match status" value="1"/>
</dbReference>
<evidence type="ECO:0000313" key="3">
    <source>
        <dbReference type="Proteomes" id="UP000239156"/>
    </source>
</evidence>
<evidence type="ECO:0000256" key="1">
    <source>
        <dbReference type="SAM" id="MobiDB-lite"/>
    </source>
</evidence>
<feature type="compositionally biased region" description="Basic and acidic residues" evidence="1">
    <location>
        <begin position="60"/>
        <end position="72"/>
    </location>
</feature>
<protein>
    <submittedName>
        <fullName evidence="2">Uncharacterized protein</fullName>
    </submittedName>
</protein>
<comment type="caution">
    <text evidence="2">The sequence shown here is derived from an EMBL/GenBank/DDBJ whole genome shotgun (WGS) entry which is preliminary data.</text>
</comment>
<organism evidence="2 3">
    <name type="scientific">Puccinia striiformis</name>
    <dbReference type="NCBI Taxonomy" id="27350"/>
    <lineage>
        <taxon>Eukaryota</taxon>
        <taxon>Fungi</taxon>
        <taxon>Dikarya</taxon>
        <taxon>Basidiomycota</taxon>
        <taxon>Pucciniomycotina</taxon>
        <taxon>Pucciniomycetes</taxon>
        <taxon>Pucciniales</taxon>
        <taxon>Pucciniaceae</taxon>
        <taxon>Puccinia</taxon>
    </lineage>
</organism>
<dbReference type="VEuPathDB" id="FungiDB:PSHT_03154"/>
<feature type="compositionally biased region" description="Basic and acidic residues" evidence="1">
    <location>
        <begin position="308"/>
        <end position="338"/>
    </location>
</feature>
<name>A0A2S4VRM1_9BASI</name>
<sequence length="576" mass="63952">MKTQVKYSVPELISPDSNRPRAIFHLTLSLFCFQDVAPAREEAGPSGSRPEDTSEIIAPNREETGPSRSRLVDTSEITDSTPILEGFKGLENICKHIIEAVQTPKSAAQEQSIPLIETRKEHLVQLRTSLLPSLKEELVSLLRALDVDAAIGRVPETNLRAALQIIYEIKRIVNQITHVALEISPSDELPDPNGNDRDNGSAKTYRCRAVVQKVTELLVEYVACTMNHYHTYVKEGLHLRTCLASPDLIVGLTDGTCETIDELIQYCKRSDFQLLQEGWRSRAESIVEELKTSYLRLSVRKIIEEQRQEYDTEKRDANRRSKQKAIDKGDVGSDDDRNSSSFGSPGGSIGFNKTPRYNPLDDPLYRKVVQSVIPLAKVTRVLIAKLSASKGKVAFKLDGLSSADMKIFQDAVTSVRDKLANLLEEVSEQGEIRAGYAPTIYRTLCSMCHQLQDETNALVVLIGFYIAPDSPSDHPQNTFADHFSEWRISIRLATDNFVQALDEMVKGVPAPAPDSSAPDSSAPDSSAPDSSAIRQPDSSARFVILAPTCQSFIEQPLLPPFIFQMRMLPCCHSSLL</sequence>
<dbReference type="AlphaFoldDB" id="A0A2S4VRM1"/>
<feature type="region of interest" description="Disordered" evidence="1">
    <location>
        <begin position="40"/>
        <end position="72"/>
    </location>
</feature>
<keyword evidence="3" id="KW-1185">Reference proteome</keyword>
<dbReference type="VEuPathDB" id="FungiDB:PSTT_04854"/>
<feature type="region of interest" description="Disordered" evidence="1">
    <location>
        <begin position="308"/>
        <end position="354"/>
    </location>
</feature>
<dbReference type="Proteomes" id="UP000239156">
    <property type="component" value="Unassembled WGS sequence"/>
</dbReference>
<feature type="compositionally biased region" description="Low complexity" evidence="1">
    <location>
        <begin position="513"/>
        <end position="532"/>
    </location>
</feature>